<protein>
    <submittedName>
        <fullName evidence="1">Uncharacterized protein</fullName>
    </submittedName>
</protein>
<evidence type="ECO:0000313" key="1">
    <source>
        <dbReference type="EMBL" id="KAA6369378.1"/>
    </source>
</evidence>
<gene>
    <name evidence="1" type="ORF">EZS28_035094</name>
</gene>
<proteinExistence type="predicted"/>
<evidence type="ECO:0000313" key="2">
    <source>
        <dbReference type="Proteomes" id="UP000324800"/>
    </source>
</evidence>
<comment type="caution">
    <text evidence="1">The sequence shown here is derived from an EMBL/GenBank/DDBJ whole genome shotgun (WGS) entry which is preliminary data.</text>
</comment>
<reference evidence="1 2" key="1">
    <citation type="submission" date="2019-03" db="EMBL/GenBank/DDBJ databases">
        <title>Single cell metagenomics reveals metabolic interactions within the superorganism composed of flagellate Streblomastix strix and complex community of Bacteroidetes bacteria on its surface.</title>
        <authorList>
            <person name="Treitli S.C."/>
            <person name="Kolisko M."/>
            <person name="Husnik F."/>
            <person name="Keeling P."/>
            <person name="Hampl V."/>
        </authorList>
    </citation>
    <scope>NUCLEOTIDE SEQUENCE [LARGE SCALE GENOMIC DNA]</scope>
    <source>
        <strain evidence="1">ST1C</strain>
    </source>
</reference>
<feature type="non-terminal residue" evidence="1">
    <location>
        <position position="583"/>
    </location>
</feature>
<accession>A0A5J4UFF8</accession>
<organism evidence="1 2">
    <name type="scientific">Streblomastix strix</name>
    <dbReference type="NCBI Taxonomy" id="222440"/>
    <lineage>
        <taxon>Eukaryota</taxon>
        <taxon>Metamonada</taxon>
        <taxon>Preaxostyla</taxon>
        <taxon>Oxymonadida</taxon>
        <taxon>Streblomastigidae</taxon>
        <taxon>Streblomastix</taxon>
    </lineage>
</organism>
<sequence>MTQLAKLANNTEDSKLIESILNESTEKNIKCMTLEKGSKRQYNRKSKTDDKAKALVDQMITEQTNEQEQNNEQSDSKSDFELFYEVFSECFTKANEQIQSKTIKERIDGAIIDLYEYRKFADPKLKNKLLTGHVVDLSLCKDDNICIIDFDIDHAGKLSEEEKEKIRQNIINNMLPKNVGLVLTARGGIHAYCNRNGYKLPTNRNEKVIVQDDNLEIDIFAQMYTHKDGELVANRVVLPNSKVRIMEKGVQKKEVLHYKELNDWSNAHHLASLHNILGSWNVDLTAKDDDISNTVSQDCTLEAMPIEIADACIQGLKGLTIHNDTNTLAREISLLPLFMGLNGLEQTKDKEYKEDAYTTVYRNNILTSNANEHWNDRKGRYSSRSNAWILTKIIKFHNKEYYETTLKPLLKKRLQDKYKQKHEIKLETIEKQGIDINDPFIFGNISEKATRGEYKEEVDIATDLTKVIRYYAGESGLVFIIKEYDAQQETNVIRNKTKTNAYEQMHIIRLWDDGKKHITVQDIFEKYSGQYVVEGVRFNSDNPNVFNVFQGFKYEKLEQVDESKIDMFINDLTYGTIAGGNKN</sequence>
<dbReference type="OrthoDB" id="10689660at2759"/>
<dbReference type="EMBL" id="SNRW01016428">
    <property type="protein sequence ID" value="KAA6369378.1"/>
    <property type="molecule type" value="Genomic_DNA"/>
</dbReference>
<name>A0A5J4UFF8_9EUKA</name>
<dbReference type="AlphaFoldDB" id="A0A5J4UFF8"/>
<dbReference type="Proteomes" id="UP000324800">
    <property type="component" value="Unassembled WGS sequence"/>
</dbReference>